<dbReference type="GO" id="GO:0008270">
    <property type="term" value="F:zinc ion binding"/>
    <property type="evidence" value="ECO:0007669"/>
    <property type="project" value="InterPro"/>
</dbReference>
<proteinExistence type="predicted"/>
<feature type="transmembrane region" description="Helical" evidence="10">
    <location>
        <begin position="256"/>
        <end position="275"/>
    </location>
</feature>
<feature type="transmembrane region" description="Helical" evidence="10">
    <location>
        <begin position="369"/>
        <end position="388"/>
    </location>
</feature>
<dbReference type="PANTHER" id="PTHR23502:SF60">
    <property type="entry name" value="MAJOR FACILITATOR SUPERFAMILY (MFS) PROFILE DOMAIN-CONTAINING PROTEIN-RELATED"/>
    <property type="match status" value="1"/>
</dbReference>
<evidence type="ECO:0000256" key="2">
    <source>
        <dbReference type="ARBA" id="ARBA00022692"/>
    </source>
</evidence>
<evidence type="ECO:0008006" key="15">
    <source>
        <dbReference type="Google" id="ProtNLM"/>
    </source>
</evidence>
<keyword evidence="7" id="KW-0804">Transcription</keyword>
<feature type="transmembrane region" description="Helical" evidence="10">
    <location>
        <begin position="225"/>
        <end position="250"/>
    </location>
</feature>
<dbReference type="GeneID" id="55994956"/>
<keyword evidence="14" id="KW-1185">Reference proteome</keyword>
<dbReference type="CDD" id="cd17323">
    <property type="entry name" value="MFS_Tpo1_MDR_like"/>
    <property type="match status" value="1"/>
</dbReference>
<evidence type="ECO:0000256" key="7">
    <source>
        <dbReference type="ARBA" id="ARBA00023163"/>
    </source>
</evidence>
<keyword evidence="6 10" id="KW-0472">Membrane</keyword>
<evidence type="ECO:0000313" key="13">
    <source>
        <dbReference type="EMBL" id="QKX60320.1"/>
    </source>
</evidence>
<evidence type="ECO:0000313" key="14">
    <source>
        <dbReference type="Proteomes" id="UP000509510"/>
    </source>
</evidence>
<feature type="transmembrane region" description="Helical" evidence="10">
    <location>
        <begin position="97"/>
        <end position="117"/>
    </location>
</feature>
<evidence type="ECO:0000256" key="9">
    <source>
        <dbReference type="SAM" id="MobiDB-lite"/>
    </source>
</evidence>
<dbReference type="PROSITE" id="PS50048">
    <property type="entry name" value="ZN2_CY6_FUNGAL_2"/>
    <property type="match status" value="1"/>
</dbReference>
<evidence type="ECO:0000259" key="12">
    <source>
        <dbReference type="PROSITE" id="PS50850"/>
    </source>
</evidence>
<feature type="transmembrane region" description="Helical" evidence="10">
    <location>
        <begin position="330"/>
        <end position="357"/>
    </location>
</feature>
<protein>
    <recommendedName>
        <fullName evidence="15">Major facilitator superfamily (MFS) profile domain-containing protein</fullName>
    </recommendedName>
</protein>
<dbReference type="EMBL" id="CP055901">
    <property type="protein sequence ID" value="QKX60320.1"/>
    <property type="molecule type" value="Genomic_DNA"/>
</dbReference>
<feature type="transmembrane region" description="Helical" evidence="10">
    <location>
        <begin position="503"/>
        <end position="524"/>
    </location>
</feature>
<dbReference type="InterPro" id="IPR001138">
    <property type="entry name" value="Zn2Cys6_DnaBD"/>
</dbReference>
<dbReference type="GO" id="GO:0003677">
    <property type="term" value="F:DNA binding"/>
    <property type="evidence" value="ECO:0007669"/>
    <property type="project" value="UniProtKB-KW"/>
</dbReference>
<dbReference type="FunFam" id="1.20.1250.20:FF:000011">
    <property type="entry name" value="MFS multidrug transporter, putative"/>
    <property type="match status" value="1"/>
</dbReference>
<keyword evidence="8" id="KW-0539">Nucleus</keyword>
<dbReference type="InterPro" id="IPR036864">
    <property type="entry name" value="Zn2-C6_fun-type_DNA-bd_sf"/>
</dbReference>
<dbReference type="Pfam" id="PF07690">
    <property type="entry name" value="MFS_1"/>
    <property type="match status" value="1"/>
</dbReference>
<feature type="transmembrane region" description="Helical" evidence="10">
    <location>
        <begin position="192"/>
        <end position="213"/>
    </location>
</feature>
<keyword evidence="4" id="KW-0805">Transcription regulation</keyword>
<organism evidence="13 14">
    <name type="scientific">Talaromyces rugulosus</name>
    <name type="common">Penicillium rugulosum</name>
    <dbReference type="NCBI Taxonomy" id="121627"/>
    <lineage>
        <taxon>Eukaryota</taxon>
        <taxon>Fungi</taxon>
        <taxon>Dikarya</taxon>
        <taxon>Ascomycota</taxon>
        <taxon>Pezizomycotina</taxon>
        <taxon>Eurotiomycetes</taxon>
        <taxon>Eurotiomycetidae</taxon>
        <taxon>Eurotiales</taxon>
        <taxon>Trichocomaceae</taxon>
        <taxon>Talaromyces</taxon>
        <taxon>Talaromyces sect. Islandici</taxon>
    </lineage>
</organism>
<dbReference type="KEGG" id="trg:TRUGW13939_07463"/>
<evidence type="ECO:0000256" key="6">
    <source>
        <dbReference type="ARBA" id="ARBA00023136"/>
    </source>
</evidence>
<reference evidence="14" key="1">
    <citation type="submission" date="2020-06" db="EMBL/GenBank/DDBJ databases">
        <title>A chromosome-scale genome assembly of Talaromyces rugulosus W13939.</title>
        <authorList>
            <person name="Wang B."/>
            <person name="Guo L."/>
            <person name="Ye K."/>
            <person name="Wang L."/>
        </authorList>
    </citation>
    <scope>NUCLEOTIDE SEQUENCE [LARGE SCALE GENOMIC DNA]</scope>
    <source>
        <strain evidence="14">W13939</strain>
    </source>
</reference>
<feature type="compositionally biased region" description="Polar residues" evidence="9">
    <location>
        <begin position="1"/>
        <end position="34"/>
    </location>
</feature>
<accession>A0A7H8R1S9</accession>
<dbReference type="SMART" id="SM00066">
    <property type="entry name" value="GAL4"/>
    <property type="match status" value="1"/>
</dbReference>
<keyword evidence="5" id="KW-0238">DNA-binding</keyword>
<dbReference type="PANTHER" id="PTHR23502">
    <property type="entry name" value="MAJOR FACILITATOR SUPERFAMILY"/>
    <property type="match status" value="1"/>
</dbReference>
<sequence length="1145" mass="127292">MAQPGTNESATSTETGSTFAEGTDTSPNGNQSPSIEPIENCLIQELSNNGLDTLVERDVEKAEVTNGVQDDKQTDLVTWDGPTDPINPRNWPIRRKWIITFIASGFSFVTPLSSSMLSPALGVIANDLSIQSTVGEMLVTSIFVLGYAIGPLFFGPLSEIYGRLPVLVGSNIFYLVFNTACGGCRTSVQMWIFRFLGGLSGSAPLAVGGGVMSDVWEIEDRGKAVGIYTLMPLLGPAVGPIAAGFIVQYSSWRWCFYSISIAGCLVQICAFFFFAETNPRAILDEKARALRKKTGNEHLYTDWDDLDQKPLTKLGVAFKRPFKLLATQPIVQFIGIYMAFLYGLMYLVLSTFAGLWINSYHETISIGGLNYISTGLGFFAGSRFNAFFQDRVYRRLKARNGGVAKPEFRIPLMVPGSILVPIGIFIYAWTSEYTTFWLWPNVGIFIVTVGMIICFQSMQVYVVETYSRYAASAVAATVVLRSLAGFGFPLFAPQMYTTLGYGWGNSILGFVGCAIGWPAVFVFWKYGKWLRERSPFAAGDTRRSFFGPWNLCIALYIERRVALGDMESPRQHRRHRRKVREEKRPACEACRSMKLRCDAFTDYSRPCSRCVKKGIECTVLEARRKKQSADAPPSILSNGFDMSTVPQLTLEPRTVPASFHTPLIEYCSAPRVINGIEVSPSLIDTCFNLFNCHYSPIMPILSSVPTPDQTFRESELKFWVIVAIGSRKCTQDPTLFSQLSTPVENLAMSSLRLTRSPCPVIEALLLICTWHISNDRPFFSGIYLTFTSTVLPLALQAGLHHCWRLRPTFRDGDLVADPDGTRGTKLWAYSSIINQNAMISSGLTVMDMRSAQHFLQGRECCASLPQWLLHRGRNIGAISRMQRALSEIDLERGETQNDIAIKSLITSMEFELVNWPMSSNDEDPTADLHTAIALLSIRATCLFMTENNTDNITLANLFAAAISVVGMVDNLNISEQWPYYVFEAVVLAAAVLLRLVKGMPPGGLDQSSGKTALFAAINIFKSMSIVNNDVPARVAGIFTKLWSSNEVFRNSKGDYDISLHVRNRLIVSVSFDCFWWYRKVVVGWPSSVNMQESDTREANLDGVQNFLDDDFFSFWGFDWATGVASPGDFPDPQYVGFSQEKGSAQ</sequence>
<feature type="transmembrane region" description="Helical" evidence="10">
    <location>
        <begin position="436"/>
        <end position="457"/>
    </location>
</feature>
<name>A0A7H8R1S9_TALRU</name>
<evidence type="ECO:0000256" key="5">
    <source>
        <dbReference type="ARBA" id="ARBA00023125"/>
    </source>
</evidence>
<evidence type="ECO:0000256" key="4">
    <source>
        <dbReference type="ARBA" id="ARBA00023015"/>
    </source>
</evidence>
<dbReference type="PROSITE" id="PS50850">
    <property type="entry name" value="MFS"/>
    <property type="match status" value="1"/>
</dbReference>
<dbReference type="SUPFAM" id="SSF57701">
    <property type="entry name" value="Zn2/Cys6 DNA-binding domain"/>
    <property type="match status" value="1"/>
</dbReference>
<dbReference type="Gene3D" id="4.10.240.10">
    <property type="entry name" value="Zn(2)-C6 fungal-type DNA-binding domain"/>
    <property type="match status" value="1"/>
</dbReference>
<feature type="transmembrane region" description="Helical" evidence="10">
    <location>
        <begin position="469"/>
        <end position="491"/>
    </location>
</feature>
<evidence type="ECO:0000256" key="3">
    <source>
        <dbReference type="ARBA" id="ARBA00022989"/>
    </source>
</evidence>
<feature type="transmembrane region" description="Helical" evidence="10">
    <location>
        <begin position="161"/>
        <end position="180"/>
    </location>
</feature>
<gene>
    <name evidence="13" type="ORF">TRUGW13939_07463</name>
</gene>
<dbReference type="Pfam" id="PF00172">
    <property type="entry name" value="Zn_clus"/>
    <property type="match status" value="1"/>
</dbReference>
<feature type="domain" description="Zn(2)-C6 fungal-type" evidence="11">
    <location>
        <begin position="586"/>
        <end position="619"/>
    </location>
</feature>
<dbReference type="PROSITE" id="PS00463">
    <property type="entry name" value="ZN2_CY6_FUNGAL_1"/>
    <property type="match status" value="1"/>
</dbReference>
<keyword evidence="3 10" id="KW-1133">Transmembrane helix</keyword>
<feature type="region of interest" description="Disordered" evidence="9">
    <location>
        <begin position="1"/>
        <end position="37"/>
    </location>
</feature>
<feature type="transmembrane region" description="Helical" evidence="10">
    <location>
        <begin position="408"/>
        <end position="430"/>
    </location>
</feature>
<dbReference type="OrthoDB" id="6770063at2759"/>
<feature type="domain" description="Major facilitator superfamily (MFS) profile" evidence="12">
    <location>
        <begin position="99"/>
        <end position="528"/>
    </location>
</feature>
<dbReference type="Proteomes" id="UP000509510">
    <property type="component" value="Chromosome IV"/>
</dbReference>
<comment type="subcellular location">
    <subcellularLocation>
        <location evidence="1">Membrane</location>
        <topology evidence="1">Multi-pass membrane protein</topology>
    </subcellularLocation>
</comment>
<dbReference type="RefSeq" id="XP_035346497.1">
    <property type="nucleotide sequence ID" value="XM_035490604.1"/>
</dbReference>
<dbReference type="SUPFAM" id="SSF103473">
    <property type="entry name" value="MFS general substrate transporter"/>
    <property type="match status" value="1"/>
</dbReference>
<feature type="transmembrane region" description="Helical" evidence="10">
    <location>
        <begin position="137"/>
        <end position="154"/>
    </location>
</feature>
<dbReference type="GO" id="GO:0016020">
    <property type="term" value="C:membrane"/>
    <property type="evidence" value="ECO:0007669"/>
    <property type="project" value="UniProtKB-SubCell"/>
</dbReference>
<dbReference type="CDD" id="cd00067">
    <property type="entry name" value="GAL4"/>
    <property type="match status" value="1"/>
</dbReference>
<dbReference type="Gene3D" id="1.20.1250.20">
    <property type="entry name" value="MFS general substrate transporter like domains"/>
    <property type="match status" value="1"/>
</dbReference>
<dbReference type="InterPro" id="IPR036259">
    <property type="entry name" value="MFS_trans_sf"/>
</dbReference>
<dbReference type="InterPro" id="IPR011701">
    <property type="entry name" value="MFS"/>
</dbReference>
<evidence type="ECO:0000256" key="8">
    <source>
        <dbReference type="ARBA" id="ARBA00023242"/>
    </source>
</evidence>
<dbReference type="GO" id="GO:0000981">
    <property type="term" value="F:DNA-binding transcription factor activity, RNA polymerase II-specific"/>
    <property type="evidence" value="ECO:0007669"/>
    <property type="project" value="InterPro"/>
</dbReference>
<dbReference type="InterPro" id="IPR020846">
    <property type="entry name" value="MFS_dom"/>
</dbReference>
<evidence type="ECO:0000256" key="1">
    <source>
        <dbReference type="ARBA" id="ARBA00004141"/>
    </source>
</evidence>
<dbReference type="CDD" id="cd12148">
    <property type="entry name" value="fungal_TF_MHR"/>
    <property type="match status" value="1"/>
</dbReference>
<evidence type="ECO:0000259" key="11">
    <source>
        <dbReference type="PROSITE" id="PS50048"/>
    </source>
</evidence>
<dbReference type="AlphaFoldDB" id="A0A7H8R1S9"/>
<dbReference type="GO" id="GO:0022857">
    <property type="term" value="F:transmembrane transporter activity"/>
    <property type="evidence" value="ECO:0007669"/>
    <property type="project" value="InterPro"/>
</dbReference>
<keyword evidence="2 10" id="KW-0812">Transmembrane</keyword>
<evidence type="ECO:0000256" key="10">
    <source>
        <dbReference type="SAM" id="Phobius"/>
    </source>
</evidence>